<dbReference type="Proteomes" id="UP001212821">
    <property type="component" value="Chromosome"/>
</dbReference>
<name>A0ABY7Q1I1_9ACTN</name>
<protein>
    <submittedName>
        <fullName evidence="1">Uncharacterized protein</fullName>
    </submittedName>
</protein>
<keyword evidence="2" id="KW-1185">Reference proteome</keyword>
<evidence type="ECO:0000313" key="2">
    <source>
        <dbReference type="Proteomes" id="UP001212821"/>
    </source>
</evidence>
<organism evidence="1 2">
    <name type="scientific">Kitasatospora cathayae</name>
    <dbReference type="NCBI Taxonomy" id="3004092"/>
    <lineage>
        <taxon>Bacteria</taxon>
        <taxon>Bacillati</taxon>
        <taxon>Actinomycetota</taxon>
        <taxon>Actinomycetes</taxon>
        <taxon>Kitasatosporales</taxon>
        <taxon>Streptomycetaceae</taxon>
        <taxon>Kitasatospora</taxon>
    </lineage>
</organism>
<gene>
    <name evidence="1" type="ORF">O1G21_09290</name>
</gene>
<dbReference type="EMBL" id="CP115450">
    <property type="protein sequence ID" value="WBP86016.1"/>
    <property type="molecule type" value="Genomic_DNA"/>
</dbReference>
<evidence type="ECO:0000313" key="1">
    <source>
        <dbReference type="EMBL" id="WBP86016.1"/>
    </source>
</evidence>
<dbReference type="RefSeq" id="WP_270142412.1">
    <property type="nucleotide sequence ID" value="NZ_CP115450.1"/>
</dbReference>
<proteinExistence type="predicted"/>
<reference evidence="2" key="1">
    <citation type="submission" date="2022-12" db="EMBL/GenBank/DDBJ databases">
        <authorList>
            <person name="Mo P."/>
        </authorList>
    </citation>
    <scope>NUCLEOTIDE SEQUENCE [LARGE SCALE GENOMIC DNA]</scope>
    <source>
        <strain evidence="2">HUAS 3-15</strain>
    </source>
</reference>
<sequence>MDAPAETSAPGDGIPDLTEPAVLAPAPARAAAFAELRRHPAPVHFGDRAIGHGLRPQMTLFRELFTRLPEARSAGEPVLVPSSFDPPGPLLAAFQLLNSQNIVNLLLRALGEDPQRSRGIDQAGSQTA</sequence>
<accession>A0ABY7Q1I1</accession>